<feature type="transmembrane region" description="Helical" evidence="1">
    <location>
        <begin position="81"/>
        <end position="98"/>
    </location>
</feature>
<dbReference type="Proteomes" id="UP001143474">
    <property type="component" value="Unassembled WGS sequence"/>
</dbReference>
<gene>
    <name evidence="2" type="ORF">GCM10017600_61500</name>
</gene>
<keyword evidence="1" id="KW-0812">Transmembrane</keyword>
<reference evidence="2" key="1">
    <citation type="journal article" date="2014" name="Int. J. Syst. Evol. Microbiol.">
        <title>Complete genome sequence of Corynebacterium casei LMG S-19264T (=DSM 44701T), isolated from a smear-ripened cheese.</title>
        <authorList>
            <consortium name="US DOE Joint Genome Institute (JGI-PGF)"/>
            <person name="Walter F."/>
            <person name="Albersmeier A."/>
            <person name="Kalinowski J."/>
            <person name="Ruckert C."/>
        </authorList>
    </citation>
    <scope>NUCLEOTIDE SEQUENCE</scope>
    <source>
        <strain evidence="2">VKM Ac-2007</strain>
    </source>
</reference>
<name>A0A9W6I861_9ACTN</name>
<dbReference type="EMBL" id="BSEV01000018">
    <property type="protein sequence ID" value="GLK12740.1"/>
    <property type="molecule type" value="Genomic_DNA"/>
</dbReference>
<evidence type="ECO:0008006" key="4">
    <source>
        <dbReference type="Google" id="ProtNLM"/>
    </source>
</evidence>
<reference evidence="2" key="2">
    <citation type="submission" date="2023-01" db="EMBL/GenBank/DDBJ databases">
        <authorList>
            <person name="Sun Q."/>
            <person name="Evtushenko L."/>
        </authorList>
    </citation>
    <scope>NUCLEOTIDE SEQUENCE</scope>
    <source>
        <strain evidence="2">VKM Ac-2007</strain>
    </source>
</reference>
<keyword evidence="3" id="KW-1185">Reference proteome</keyword>
<organism evidence="2 3">
    <name type="scientific">Streptosporangium carneum</name>
    <dbReference type="NCBI Taxonomy" id="47481"/>
    <lineage>
        <taxon>Bacteria</taxon>
        <taxon>Bacillati</taxon>
        <taxon>Actinomycetota</taxon>
        <taxon>Actinomycetes</taxon>
        <taxon>Streptosporangiales</taxon>
        <taxon>Streptosporangiaceae</taxon>
        <taxon>Streptosporangium</taxon>
    </lineage>
</organism>
<dbReference type="RefSeq" id="WP_271221057.1">
    <property type="nucleotide sequence ID" value="NZ_BAAAVD010000008.1"/>
</dbReference>
<evidence type="ECO:0000256" key="1">
    <source>
        <dbReference type="SAM" id="Phobius"/>
    </source>
</evidence>
<proteinExistence type="predicted"/>
<protein>
    <recommendedName>
        <fullName evidence="4">Fatty acid desaturase domain-containing protein</fullName>
    </recommendedName>
</protein>
<sequence>MVHGTRSPDVIESTMQDLRLEYAQRFPGWTQQLITIFSGKAVPGQQAPWWIPPPIVNWFLTLFQLVLAVLGSVFAVRFLSWWALFVLPVTWLVTVNAVRKLQVTWSHHAVHKEVSGNKYVDKAVQLVSSAVSLTSNYEDIFNDHIRNHHNRKVFTTGKDPDSAFLVYLGFRPGMPVSRLRARLYWTPFSPRLHIPFVIARIKTNFITATWSRRIASVVWVGLLVLLGVLMDGTEYTLAFLVPWLPLFHWAALFQTISEHPWMAFDGAPTSRNDYIRRCWARFCLEPLPERGTSLALQLPQWGHWLVRMLFLQVPARFAVLVSDLPAHDLHHVVPADHAWHYAFWHRQACIDSHHESRMEQRELTLGVAISYVLSGISLSPLAAAEPQSHTAT</sequence>
<comment type="caution">
    <text evidence="2">The sequence shown here is derived from an EMBL/GenBank/DDBJ whole genome shotgun (WGS) entry which is preliminary data.</text>
</comment>
<evidence type="ECO:0000313" key="3">
    <source>
        <dbReference type="Proteomes" id="UP001143474"/>
    </source>
</evidence>
<feature type="transmembrane region" description="Helical" evidence="1">
    <location>
        <begin position="55"/>
        <end position="75"/>
    </location>
</feature>
<accession>A0A9W6I861</accession>
<feature type="transmembrane region" description="Helical" evidence="1">
    <location>
        <begin position="210"/>
        <end position="229"/>
    </location>
</feature>
<keyword evidence="1" id="KW-1133">Transmembrane helix</keyword>
<dbReference type="AlphaFoldDB" id="A0A9W6I861"/>
<keyword evidence="1" id="KW-0472">Membrane</keyword>
<evidence type="ECO:0000313" key="2">
    <source>
        <dbReference type="EMBL" id="GLK12740.1"/>
    </source>
</evidence>